<gene>
    <name evidence="2" type="ORF">SCAR479_06387</name>
</gene>
<sequence>MSLENSDRNPSGFGHEFLRKYENFLLETGGPGLSPDPASHQRPPTPAEEEALSSQQGESHILSDVGYPADSASVQSLWHNIIYHDVDNNHGDVEEEGGVAANDHHHDVAYTPMPSTSTAHDPAPAHAPATSTANNPTPAPTTDTSGGCPYPGCNKKDTKARHLATHMLKCWVHGCSDGNPAFSSPQEIGNHLMMVHNNDSTRCHWPNCRNANPQRKCHLSLHLRIHNYYLALERQASQAAAAV</sequence>
<reference evidence="2 3" key="1">
    <citation type="submission" date="2024-02" db="EMBL/GenBank/DDBJ databases">
        <title>First draft genome assembly of two strains of Seiridium cardinale.</title>
        <authorList>
            <person name="Emiliani G."/>
            <person name="Scali E."/>
        </authorList>
    </citation>
    <scope>NUCLEOTIDE SEQUENCE [LARGE SCALE GENOMIC DNA]</scope>
    <source>
        <strain evidence="2 3">BM-138-000479</strain>
    </source>
</reference>
<name>A0ABR2XT42_9PEZI</name>
<feature type="compositionally biased region" description="Low complexity" evidence="1">
    <location>
        <begin position="116"/>
        <end position="144"/>
    </location>
</feature>
<feature type="region of interest" description="Disordered" evidence="1">
    <location>
        <begin position="26"/>
        <end position="58"/>
    </location>
</feature>
<accession>A0ABR2XT42</accession>
<dbReference type="Proteomes" id="UP001465668">
    <property type="component" value="Unassembled WGS sequence"/>
</dbReference>
<evidence type="ECO:0000313" key="2">
    <source>
        <dbReference type="EMBL" id="KAK9776986.1"/>
    </source>
</evidence>
<evidence type="ECO:0000313" key="3">
    <source>
        <dbReference type="Proteomes" id="UP001465668"/>
    </source>
</evidence>
<organism evidence="2 3">
    <name type="scientific">Seiridium cardinale</name>
    <dbReference type="NCBI Taxonomy" id="138064"/>
    <lineage>
        <taxon>Eukaryota</taxon>
        <taxon>Fungi</taxon>
        <taxon>Dikarya</taxon>
        <taxon>Ascomycota</taxon>
        <taxon>Pezizomycotina</taxon>
        <taxon>Sordariomycetes</taxon>
        <taxon>Xylariomycetidae</taxon>
        <taxon>Amphisphaeriales</taxon>
        <taxon>Sporocadaceae</taxon>
        <taxon>Seiridium</taxon>
    </lineage>
</organism>
<feature type="region of interest" description="Disordered" evidence="1">
    <location>
        <begin position="114"/>
        <end position="149"/>
    </location>
</feature>
<comment type="caution">
    <text evidence="2">The sequence shown here is derived from an EMBL/GenBank/DDBJ whole genome shotgun (WGS) entry which is preliminary data.</text>
</comment>
<dbReference type="EMBL" id="JARVKM010000024">
    <property type="protein sequence ID" value="KAK9776986.1"/>
    <property type="molecule type" value="Genomic_DNA"/>
</dbReference>
<protein>
    <recommendedName>
        <fullName evidence="4">C2H2-type domain-containing protein</fullName>
    </recommendedName>
</protein>
<keyword evidence="3" id="KW-1185">Reference proteome</keyword>
<proteinExistence type="predicted"/>
<evidence type="ECO:0000256" key="1">
    <source>
        <dbReference type="SAM" id="MobiDB-lite"/>
    </source>
</evidence>
<evidence type="ECO:0008006" key="4">
    <source>
        <dbReference type="Google" id="ProtNLM"/>
    </source>
</evidence>